<dbReference type="InterPro" id="IPR052925">
    <property type="entry name" value="Phage_Integrase-like_Recomb"/>
</dbReference>
<accession>A0A4R8XZC0</accession>
<evidence type="ECO:0000313" key="4">
    <source>
        <dbReference type="EMBL" id="TFC83322.1"/>
    </source>
</evidence>
<dbReference type="Pfam" id="PF00589">
    <property type="entry name" value="Phage_integrase"/>
    <property type="match status" value="1"/>
</dbReference>
<sequence length="536" mass="58784">MASTTCFQRTTVFRDRGESSTGDLDGMLQQLVREKLVPSSSDLRNGLLQQAPSAAAVRVLSNSFIATSSPIKPVPSDYFCQPGPFRSRAVWEVECAACLHSGDRHRALVSITPHYDGRLEPAVPSTQSHYDPIVLLDDSLPNHYIWRHPILKEARRPLAPSPSAPGAVTRHRDRTSLVLEGAVPLIPTASLERIHHFQRESLAPNTRRTVRGQWDTFSQWCAVQGFDPLPAEPLIVAAYLTYAADLVDSTGEWFYAPSTLSHWLSSINKVHSLAGFAKPGEHRDVANTLEGICRERARPTARKAPLLLDGLRKTLVEIDRTSWPHAVIGHRDAAILTIGFGGAFRRSELAALELRDLSIHAENGLHIRVRRSKTDQQGNGFLKAVPFGASPLTCAPCAYIRWLIVLSAGAKSCSDLQDVIRGTSITEHVCRETAPVLDGGQPFLRPVMKNGAIKARHITGNVVNDVVKRRVAVIGFNSADYGAHSLRAGFVTEAFRAGATHHEIMRQTGHRSPDTVEIYSREANPLDSNAVVLLGL</sequence>
<feature type="domain" description="Tyr recombinase" evidence="3">
    <location>
        <begin position="301"/>
        <end position="533"/>
    </location>
</feature>
<dbReference type="SUPFAM" id="SSF47823">
    <property type="entry name" value="lambda integrase-like, N-terminal domain"/>
    <property type="match status" value="1"/>
</dbReference>
<keyword evidence="5" id="KW-1185">Reference proteome</keyword>
<evidence type="ECO:0000313" key="5">
    <source>
        <dbReference type="Proteomes" id="UP000298433"/>
    </source>
</evidence>
<dbReference type="PROSITE" id="PS51898">
    <property type="entry name" value="TYR_RECOMBINASE"/>
    <property type="match status" value="1"/>
</dbReference>
<name>A0A4R8XZC0_9MICO</name>
<dbReference type="OrthoDB" id="9815875at2"/>
<dbReference type="Gene3D" id="1.10.443.10">
    <property type="entry name" value="Intergrase catalytic core"/>
    <property type="match status" value="1"/>
</dbReference>
<evidence type="ECO:0000256" key="1">
    <source>
        <dbReference type="ARBA" id="ARBA00023125"/>
    </source>
</evidence>
<dbReference type="GO" id="GO:0003677">
    <property type="term" value="F:DNA binding"/>
    <property type="evidence" value="ECO:0007669"/>
    <property type="project" value="UniProtKB-KW"/>
</dbReference>
<dbReference type="Proteomes" id="UP000298433">
    <property type="component" value="Unassembled WGS sequence"/>
</dbReference>
<reference evidence="4 5" key="1">
    <citation type="submission" date="2019-03" db="EMBL/GenBank/DDBJ databases">
        <title>Genomics of glacier-inhabiting Cryobacterium strains.</title>
        <authorList>
            <person name="Liu Q."/>
            <person name="Xin Y.-H."/>
        </authorList>
    </citation>
    <scope>NUCLEOTIDE SEQUENCE [LARGE SCALE GENOMIC DNA]</scope>
    <source>
        <strain evidence="4 5">TMT2-48-2</strain>
    </source>
</reference>
<organism evidence="4 5">
    <name type="scientific">Cryobacterium cheniae</name>
    <dbReference type="NCBI Taxonomy" id="1259262"/>
    <lineage>
        <taxon>Bacteria</taxon>
        <taxon>Bacillati</taxon>
        <taxon>Actinomycetota</taxon>
        <taxon>Actinomycetes</taxon>
        <taxon>Micrococcales</taxon>
        <taxon>Microbacteriaceae</taxon>
        <taxon>Cryobacterium</taxon>
    </lineage>
</organism>
<dbReference type="CDD" id="cd00799">
    <property type="entry name" value="INT_Cre_C"/>
    <property type="match status" value="1"/>
</dbReference>
<evidence type="ECO:0000256" key="2">
    <source>
        <dbReference type="ARBA" id="ARBA00023172"/>
    </source>
</evidence>
<keyword evidence="1" id="KW-0238">DNA-binding</keyword>
<dbReference type="GO" id="GO:0015074">
    <property type="term" value="P:DNA integration"/>
    <property type="evidence" value="ECO:0007669"/>
    <property type="project" value="InterPro"/>
</dbReference>
<dbReference type="PANTHER" id="PTHR34605">
    <property type="entry name" value="PHAGE_INTEGRASE DOMAIN-CONTAINING PROTEIN"/>
    <property type="match status" value="1"/>
</dbReference>
<dbReference type="InterPro" id="IPR010998">
    <property type="entry name" value="Integrase_recombinase_N"/>
</dbReference>
<dbReference type="Gene3D" id="1.10.150.130">
    <property type="match status" value="1"/>
</dbReference>
<dbReference type="AlphaFoldDB" id="A0A4R8XZC0"/>
<gene>
    <name evidence="4" type="ORF">E3T23_02845</name>
</gene>
<dbReference type="InterPro" id="IPR013762">
    <property type="entry name" value="Integrase-like_cat_sf"/>
</dbReference>
<dbReference type="EMBL" id="SOGN01000016">
    <property type="protein sequence ID" value="TFC83322.1"/>
    <property type="molecule type" value="Genomic_DNA"/>
</dbReference>
<keyword evidence="2" id="KW-0233">DNA recombination</keyword>
<comment type="caution">
    <text evidence="4">The sequence shown here is derived from an EMBL/GenBank/DDBJ whole genome shotgun (WGS) entry which is preliminary data.</text>
</comment>
<dbReference type="PANTHER" id="PTHR34605:SF3">
    <property type="entry name" value="P CELL-TYPE AGGLUTINATION PROTEIN MAP4-LIKE-RELATED"/>
    <property type="match status" value="1"/>
</dbReference>
<dbReference type="InterPro" id="IPR011010">
    <property type="entry name" value="DNA_brk_join_enz"/>
</dbReference>
<dbReference type="SUPFAM" id="SSF56349">
    <property type="entry name" value="DNA breaking-rejoining enzymes"/>
    <property type="match status" value="1"/>
</dbReference>
<dbReference type="GO" id="GO:0006310">
    <property type="term" value="P:DNA recombination"/>
    <property type="evidence" value="ECO:0007669"/>
    <property type="project" value="UniProtKB-KW"/>
</dbReference>
<dbReference type="InterPro" id="IPR002104">
    <property type="entry name" value="Integrase_catalytic"/>
</dbReference>
<evidence type="ECO:0000259" key="3">
    <source>
        <dbReference type="PROSITE" id="PS51898"/>
    </source>
</evidence>
<proteinExistence type="predicted"/>
<protein>
    <submittedName>
        <fullName evidence="4">Integrase</fullName>
    </submittedName>
</protein>